<gene>
    <name evidence="4" type="ORF">A5760_15240</name>
</gene>
<comment type="caution">
    <text evidence="4">The sequence shown here is derived from an EMBL/GenBank/DDBJ whole genome shotgun (WGS) entry which is preliminary data.</text>
</comment>
<dbReference type="GO" id="GO:0016020">
    <property type="term" value="C:membrane"/>
    <property type="evidence" value="ECO:0007669"/>
    <property type="project" value="UniProtKB-SubCell"/>
</dbReference>
<evidence type="ECO:0000256" key="2">
    <source>
        <dbReference type="ARBA" id="ARBA00023136"/>
    </source>
</evidence>
<evidence type="ECO:0000313" key="4">
    <source>
        <dbReference type="EMBL" id="OBB82280.1"/>
    </source>
</evidence>
<reference evidence="4 5" key="1">
    <citation type="submission" date="2016-06" db="EMBL/GenBank/DDBJ databases">
        <authorList>
            <person name="Kjaerup R.B."/>
            <person name="Dalgaard T.S."/>
            <person name="Juul-Madsen H.R."/>
        </authorList>
    </citation>
    <scope>NUCLEOTIDE SEQUENCE [LARGE SCALE GENOMIC DNA]</scope>
    <source>
        <strain evidence="4 5">852002-51834_SCH5396731</strain>
    </source>
</reference>
<keyword evidence="3" id="KW-0812">Transmembrane</keyword>
<evidence type="ECO:0000313" key="5">
    <source>
        <dbReference type="Proteomes" id="UP000091914"/>
    </source>
</evidence>
<keyword evidence="2 3" id="KW-0472">Membrane</keyword>
<name>A0A1A0VG97_9MYCO</name>
<organism evidence="4 5">
    <name type="scientific">Mycobacterium colombiense</name>
    <dbReference type="NCBI Taxonomy" id="339268"/>
    <lineage>
        <taxon>Bacteria</taxon>
        <taxon>Bacillati</taxon>
        <taxon>Actinomycetota</taxon>
        <taxon>Actinomycetes</taxon>
        <taxon>Mycobacteriales</taxon>
        <taxon>Mycobacteriaceae</taxon>
        <taxon>Mycobacterium</taxon>
        <taxon>Mycobacterium avium complex (MAC)</taxon>
    </lineage>
</organism>
<dbReference type="AlphaFoldDB" id="A0A1A0VG97"/>
<dbReference type="PANTHER" id="PTHR37042:SF4">
    <property type="entry name" value="OUTER MEMBRANE PROTEIN RV1973"/>
    <property type="match status" value="1"/>
</dbReference>
<evidence type="ECO:0000256" key="3">
    <source>
        <dbReference type="SAM" id="Phobius"/>
    </source>
</evidence>
<sequence length="171" mass="18125">MRSGSAGRIIWWAVVVVLTLTTVGVDALGAWEMHLKSRQPPPVADQLSDRQVATRAASAGTVKVLSYSPDTLEQDFNAASAMLTGDFLTYYRQFTSQVVGPAARQKRVTTAATVQRAGVQSLATYAATILVFVSQKTTSADQSGPTTTSSSVSVGLAKVNGTWLINSFNPV</sequence>
<keyword evidence="3" id="KW-1133">Transmembrane helix</keyword>
<protein>
    <recommendedName>
        <fullName evidence="6">Twin-arginine translocation pathway signal</fullName>
    </recommendedName>
</protein>
<dbReference type="PANTHER" id="PTHR37042">
    <property type="entry name" value="OUTER MEMBRANE PROTEIN RV1973"/>
    <property type="match status" value="1"/>
</dbReference>
<evidence type="ECO:0000256" key="1">
    <source>
        <dbReference type="ARBA" id="ARBA00004370"/>
    </source>
</evidence>
<dbReference type="Proteomes" id="UP000091914">
    <property type="component" value="Unassembled WGS sequence"/>
</dbReference>
<feature type="transmembrane region" description="Helical" evidence="3">
    <location>
        <begin position="9"/>
        <end position="31"/>
    </location>
</feature>
<accession>A0A1A0VG97</accession>
<evidence type="ECO:0008006" key="6">
    <source>
        <dbReference type="Google" id="ProtNLM"/>
    </source>
</evidence>
<dbReference type="OrthoDB" id="5192320at2"/>
<proteinExistence type="predicted"/>
<dbReference type="RefSeq" id="WP_064882754.1">
    <property type="nucleotide sequence ID" value="NZ_LZSX01000073.1"/>
</dbReference>
<dbReference type="EMBL" id="LZSX01000073">
    <property type="protein sequence ID" value="OBB82280.1"/>
    <property type="molecule type" value="Genomic_DNA"/>
</dbReference>
<comment type="subcellular location">
    <subcellularLocation>
        <location evidence="1">Membrane</location>
    </subcellularLocation>
</comment>